<dbReference type="SUPFAM" id="SSF117289">
    <property type="entry name" value="Nucleoporin domain"/>
    <property type="match status" value="1"/>
</dbReference>
<evidence type="ECO:0000256" key="1">
    <source>
        <dbReference type="ARBA" id="ARBA00022574"/>
    </source>
</evidence>
<dbReference type="EMBL" id="BLLK01000069">
    <property type="protein sequence ID" value="GFH60120.1"/>
    <property type="molecule type" value="Genomic_DNA"/>
</dbReference>
<dbReference type="Gene3D" id="2.130.10.10">
    <property type="entry name" value="YVTN repeat-like/Quinoprotein amine dehydrogenase"/>
    <property type="match status" value="2"/>
</dbReference>
<evidence type="ECO:0000313" key="5">
    <source>
        <dbReference type="EMBL" id="GFH60120.1"/>
    </source>
</evidence>
<dbReference type="InterPro" id="IPR001680">
    <property type="entry name" value="WD40_rpt"/>
</dbReference>
<evidence type="ECO:0000256" key="3">
    <source>
        <dbReference type="PROSITE-ProRule" id="PRU00221"/>
    </source>
</evidence>
<dbReference type="PANTHER" id="PTHR32215">
    <property type="entry name" value="CILIA- AND FLAGELLA-ASSOCIATED PROTEIN 57"/>
    <property type="match status" value="1"/>
</dbReference>
<dbReference type="SUPFAM" id="SSF50998">
    <property type="entry name" value="Quinoprotein alcohol dehydrogenase-like"/>
    <property type="match status" value="1"/>
</dbReference>
<dbReference type="PROSITE" id="PS50082">
    <property type="entry name" value="WD_REPEATS_2"/>
    <property type="match status" value="2"/>
</dbReference>
<dbReference type="AlphaFoldDB" id="A0AAD3DB39"/>
<sequence>MTDSLYFNPIQSFGVHGNSRENVLSYQESNGGDKLIFPSSGGCVNYDVRTKTSTFLEPSPDQLVHNSPPTSLAINPTNTHLAMATSAADGEGGLVTIHKISGSSKKPITLLNRSRIKSMTFSTKRLICACKDSLSVWLWQANKLEFSAALSTNINRVCQSSSEDLFATIGQGHCRLWIASKHHRLTNTKLTETESIESKNHFQDCAWLKTKSDDEGLLFAVLTMPMKKNKDGALSVIASQTQVQIVKIVDGITSARPRVEQMQKLDLNVEGGAEFSVIQSFQSSCGFAVGGTLGRIILFEKYENDKFVQSRVISQPNVGRILSMESCRQDEEKMIVYAKGWIGYLRITELDDQHEKCEQVLSNWGHEDGIVDFDCSTEKALIASCGRDGCIKVWDTDKNQCLLSSSNNSDFSRATCISVHPSGVQLAVGFLNKLALFHICIDGLCAYREMQTKSPVSILKYSEGGNYLAVAIGNSITVYTVFKDYDQSRFSTEISFVGHSANVTSLVWSGSKLFSCASDRNIFVWDIESGARLDNLNVLRSHGSCTSLAVKTTPTFIKAAALTVDGAIHKIVWTGRSREEGESNTICMACPENKITTICVNNNGEYLFACNMDGTLRCYDWLSEEPTILFHYALHVTPCGFSGLPNEGAVTKLAYGRSMLISAGKKDGSIFLGNISALKSPTPHQIYSSKVNDDVVLVKLESYNELKEQISELQGAVEELKTDNKFALESAEALWKDEQVQREVIMNKTIEDERRKNMELETQLKESHEKHTRQLEILNLNEATRIRELENKYEQKLAVCLKQQKDLESRILLQEESQHYDVKNLKKTYERKLEELRKEDEAKIRTMQSKINQMEFEQIESEKVFKEILEQEEEEYELQLVQMRAKSLHETKLLEIESQEMKRSIRNLDNKKKQLLRSNDELRSKATHSDDCFQNEYEIRKKVQRKCDEKEADLQKTEKLLESKTLQMEELKIENNRLGKQIESLCVQKNQLIQARDKDLEEVRTFKEKIQDKEHSITLQKRVTKERDLKIENQCAKISTKNRQVAQLQEQVRALKREMVVLASMEGEQLNKALDVVHRKYVT</sequence>
<dbReference type="InterPro" id="IPR011047">
    <property type="entry name" value="Quinoprotein_ADH-like_sf"/>
</dbReference>
<evidence type="ECO:0000313" key="6">
    <source>
        <dbReference type="Proteomes" id="UP001054902"/>
    </source>
</evidence>
<dbReference type="PROSITE" id="PS00678">
    <property type="entry name" value="WD_REPEATS_1"/>
    <property type="match status" value="1"/>
</dbReference>
<dbReference type="PROSITE" id="PS50294">
    <property type="entry name" value="WD_REPEATS_REGION"/>
    <property type="match status" value="1"/>
</dbReference>
<evidence type="ECO:0000256" key="2">
    <source>
        <dbReference type="ARBA" id="ARBA00022737"/>
    </source>
</evidence>
<dbReference type="InterPro" id="IPR019775">
    <property type="entry name" value="WD40_repeat_CS"/>
</dbReference>
<feature type="coiled-coil region" evidence="4">
    <location>
        <begin position="1031"/>
        <end position="1065"/>
    </location>
</feature>
<dbReference type="InterPro" id="IPR015943">
    <property type="entry name" value="WD40/YVTN_repeat-like_dom_sf"/>
</dbReference>
<feature type="repeat" description="WD" evidence="3">
    <location>
        <begin position="496"/>
        <end position="535"/>
    </location>
</feature>
<feature type="coiled-coil region" evidence="4">
    <location>
        <begin position="703"/>
        <end position="988"/>
    </location>
</feature>
<dbReference type="Pfam" id="PF00400">
    <property type="entry name" value="WD40"/>
    <property type="match status" value="3"/>
</dbReference>
<proteinExistence type="predicted"/>
<dbReference type="PANTHER" id="PTHR32215:SF0">
    <property type="entry name" value="CILIA- AND FLAGELLA-ASSOCIATED PROTEIN 57"/>
    <property type="match status" value="1"/>
</dbReference>
<keyword evidence="1 3" id="KW-0853">WD repeat</keyword>
<organism evidence="5 6">
    <name type="scientific">Chaetoceros tenuissimus</name>
    <dbReference type="NCBI Taxonomy" id="426638"/>
    <lineage>
        <taxon>Eukaryota</taxon>
        <taxon>Sar</taxon>
        <taxon>Stramenopiles</taxon>
        <taxon>Ochrophyta</taxon>
        <taxon>Bacillariophyta</taxon>
        <taxon>Coscinodiscophyceae</taxon>
        <taxon>Chaetocerotophycidae</taxon>
        <taxon>Chaetocerotales</taxon>
        <taxon>Chaetocerotaceae</taxon>
        <taxon>Chaetoceros</taxon>
    </lineage>
</organism>
<dbReference type="InterPro" id="IPR052993">
    <property type="entry name" value="CFA-57"/>
</dbReference>
<keyword evidence="2" id="KW-0677">Repeat</keyword>
<reference evidence="5 6" key="1">
    <citation type="journal article" date="2021" name="Sci. Rep.">
        <title>The genome of the diatom Chaetoceros tenuissimus carries an ancient integrated fragment of an extant virus.</title>
        <authorList>
            <person name="Hongo Y."/>
            <person name="Kimura K."/>
            <person name="Takaki Y."/>
            <person name="Yoshida Y."/>
            <person name="Baba S."/>
            <person name="Kobayashi G."/>
            <person name="Nagasaki K."/>
            <person name="Hano T."/>
            <person name="Tomaru Y."/>
        </authorList>
    </citation>
    <scope>NUCLEOTIDE SEQUENCE [LARGE SCALE GENOMIC DNA]</scope>
    <source>
        <strain evidence="5 6">NIES-3715</strain>
    </source>
</reference>
<dbReference type="Proteomes" id="UP001054902">
    <property type="component" value="Unassembled WGS sequence"/>
</dbReference>
<name>A0AAD3DB39_9STRA</name>
<keyword evidence="4" id="KW-0175">Coiled coil</keyword>
<dbReference type="SUPFAM" id="SSF50978">
    <property type="entry name" value="WD40 repeat-like"/>
    <property type="match status" value="1"/>
</dbReference>
<evidence type="ECO:0000256" key="4">
    <source>
        <dbReference type="SAM" id="Coils"/>
    </source>
</evidence>
<dbReference type="SMART" id="SM00320">
    <property type="entry name" value="WD40"/>
    <property type="match status" value="6"/>
</dbReference>
<evidence type="ECO:0008006" key="7">
    <source>
        <dbReference type="Google" id="ProtNLM"/>
    </source>
</evidence>
<keyword evidence="6" id="KW-1185">Reference proteome</keyword>
<accession>A0AAD3DB39</accession>
<protein>
    <recommendedName>
        <fullName evidence="7">Cilia- and flagella-associated protein 57</fullName>
    </recommendedName>
</protein>
<comment type="caution">
    <text evidence="5">The sequence shown here is derived from an EMBL/GenBank/DDBJ whole genome shotgun (WGS) entry which is preliminary data.</text>
</comment>
<dbReference type="InterPro" id="IPR036322">
    <property type="entry name" value="WD40_repeat_dom_sf"/>
</dbReference>
<gene>
    <name evidence="5" type="ORF">CTEN210_16596</name>
</gene>
<feature type="repeat" description="WD" evidence="3">
    <location>
        <begin position="363"/>
        <end position="404"/>
    </location>
</feature>